<dbReference type="EMBL" id="LMWP01000056">
    <property type="protein sequence ID" value="KUN16411.1"/>
    <property type="molecule type" value="Genomic_DNA"/>
</dbReference>
<dbReference type="AlphaFoldDB" id="A0A101PRK8"/>
<organism evidence="1 2">
    <name type="scientific">Streptomyces corchorusii</name>
    <name type="common">Streptomyces chibaensis</name>
    <dbReference type="NCBI Taxonomy" id="1903"/>
    <lineage>
        <taxon>Bacteria</taxon>
        <taxon>Bacillati</taxon>
        <taxon>Actinomycetota</taxon>
        <taxon>Actinomycetes</taxon>
        <taxon>Kitasatosporales</taxon>
        <taxon>Streptomycetaceae</taxon>
        <taxon>Streptomyces</taxon>
    </lineage>
</organism>
<dbReference type="Proteomes" id="UP000053398">
    <property type="component" value="Unassembled WGS sequence"/>
</dbReference>
<protein>
    <recommendedName>
        <fullName evidence="3">DUF2087 domain-containing protein</fullName>
    </recommendedName>
</protein>
<accession>A0A101PRK8</accession>
<sequence>MLWRSFDGEGDMTEKPLTHKQALAAVIQALGGTWDTERAVLALRVSGYRPANDEAAGKEARRNLRELADDGLIVRPDADEAVYRLA</sequence>
<comment type="caution">
    <text evidence="1">The sequence shown here is derived from an EMBL/GenBank/DDBJ whole genome shotgun (WGS) entry which is preliminary data.</text>
</comment>
<evidence type="ECO:0008006" key="3">
    <source>
        <dbReference type="Google" id="ProtNLM"/>
    </source>
</evidence>
<evidence type="ECO:0000313" key="2">
    <source>
        <dbReference type="Proteomes" id="UP000053398"/>
    </source>
</evidence>
<name>A0A101PRK8_STRCK</name>
<keyword evidence="2" id="KW-1185">Reference proteome</keyword>
<gene>
    <name evidence="1" type="ORF">AQJ11_39595</name>
</gene>
<evidence type="ECO:0000313" key="1">
    <source>
        <dbReference type="EMBL" id="KUN16411.1"/>
    </source>
</evidence>
<reference evidence="1 2" key="1">
    <citation type="submission" date="2015-10" db="EMBL/GenBank/DDBJ databases">
        <title>Draft genome sequence of Streptomyces corchorusii DSM 40340, type strain for the species Streptomyces corchorusii.</title>
        <authorList>
            <person name="Ruckert C."/>
            <person name="Winkler A."/>
            <person name="Kalinowski J."/>
            <person name="Kampfer P."/>
            <person name="Glaeser S."/>
        </authorList>
    </citation>
    <scope>NUCLEOTIDE SEQUENCE [LARGE SCALE GENOMIC DNA]</scope>
    <source>
        <strain evidence="1 2">DSM 40340</strain>
    </source>
</reference>
<proteinExistence type="predicted"/>